<keyword evidence="5" id="KW-1185">Reference proteome</keyword>
<evidence type="ECO:0000259" key="3">
    <source>
        <dbReference type="PROSITE" id="PS51762"/>
    </source>
</evidence>
<evidence type="ECO:0000313" key="4">
    <source>
        <dbReference type="EMBL" id="WUS59150.1"/>
    </source>
</evidence>
<dbReference type="EMBL" id="CP108482">
    <property type="protein sequence ID" value="WUS59150.1"/>
    <property type="molecule type" value="Genomic_DNA"/>
</dbReference>
<dbReference type="InterPro" id="IPR000757">
    <property type="entry name" value="Beta-glucanase-like"/>
</dbReference>
<dbReference type="PANTHER" id="PTHR10963:SF55">
    <property type="entry name" value="GLYCOSIDE HYDROLASE FAMILY 16 PROTEIN"/>
    <property type="match status" value="1"/>
</dbReference>
<accession>A0ABZ1WE22</accession>
<protein>
    <recommendedName>
        <fullName evidence="3">GH16 domain-containing protein</fullName>
    </recommendedName>
</protein>
<dbReference type="RefSeq" id="WP_329494715.1">
    <property type="nucleotide sequence ID" value="NZ_CP108460.1"/>
</dbReference>
<feature type="domain" description="GH16" evidence="3">
    <location>
        <begin position="27"/>
        <end position="262"/>
    </location>
</feature>
<reference evidence="4 5" key="1">
    <citation type="submission" date="2022-10" db="EMBL/GenBank/DDBJ databases">
        <title>The complete genomes of actinobacterial strains from the NBC collection.</title>
        <authorList>
            <person name="Joergensen T.S."/>
            <person name="Alvarez Arevalo M."/>
            <person name="Sterndorff E.B."/>
            <person name="Faurdal D."/>
            <person name="Vuksanovic O."/>
            <person name="Mourched A.-S."/>
            <person name="Charusanti P."/>
            <person name="Shaw S."/>
            <person name="Blin K."/>
            <person name="Weber T."/>
        </authorList>
    </citation>
    <scope>NUCLEOTIDE SEQUENCE [LARGE SCALE GENOMIC DNA]</scope>
    <source>
        <strain evidence="4 5">NBC_01247</strain>
    </source>
</reference>
<feature type="signal peptide" evidence="2">
    <location>
        <begin position="1"/>
        <end position="21"/>
    </location>
</feature>
<feature type="chain" id="PRO_5045741974" description="GH16 domain-containing protein" evidence="2">
    <location>
        <begin position="22"/>
        <end position="262"/>
    </location>
</feature>
<dbReference type="PROSITE" id="PS51762">
    <property type="entry name" value="GH16_2"/>
    <property type="match status" value="1"/>
</dbReference>
<sequence length="262" mass="28065">MKPTRQLLALALIGATAATQAGTLAHADQRGRSDIVFSDTFEDLSVGRGHDWGWQTAAYAQCVSNSNDAKLDHLTTSALSTDNGYLTITATRRPDGFWNTGLITTGDSCDSGGNLAEVRTGDTVLAHVRLPDTGSGAWPALWTWREGGNELDIFEWHSDRTDSLEFANHTGHSNVLYTAPEIGPGQWVYVGAELGADNVTWLVGTDPDNLTAAYEDHVGVGPDFVSYPVLSLSINNGNFHAAPATDEPVTLGIDSLSIIRPR</sequence>
<dbReference type="SUPFAM" id="SSF49899">
    <property type="entry name" value="Concanavalin A-like lectins/glucanases"/>
    <property type="match status" value="1"/>
</dbReference>
<dbReference type="InterPro" id="IPR050546">
    <property type="entry name" value="Glycosyl_Hydrlase_16"/>
</dbReference>
<organism evidence="4 5">
    <name type="scientific">Kitasatospora herbaricolor</name>
    <dbReference type="NCBI Taxonomy" id="68217"/>
    <lineage>
        <taxon>Bacteria</taxon>
        <taxon>Bacillati</taxon>
        <taxon>Actinomycetota</taxon>
        <taxon>Actinomycetes</taxon>
        <taxon>Kitasatosporales</taxon>
        <taxon>Streptomycetaceae</taxon>
        <taxon>Kitasatospora</taxon>
    </lineage>
</organism>
<gene>
    <name evidence="4" type="ORF">OG469_28790</name>
</gene>
<comment type="similarity">
    <text evidence="1">Belongs to the glycosyl hydrolase 16 family.</text>
</comment>
<evidence type="ECO:0000256" key="2">
    <source>
        <dbReference type="SAM" id="SignalP"/>
    </source>
</evidence>
<name>A0ABZ1WE22_9ACTN</name>
<keyword evidence="2" id="KW-0732">Signal</keyword>
<dbReference type="Proteomes" id="UP001432014">
    <property type="component" value="Chromosome"/>
</dbReference>
<dbReference type="Gene3D" id="2.60.120.200">
    <property type="match status" value="1"/>
</dbReference>
<proteinExistence type="inferred from homology"/>
<evidence type="ECO:0000313" key="5">
    <source>
        <dbReference type="Proteomes" id="UP001432014"/>
    </source>
</evidence>
<dbReference type="InterPro" id="IPR013320">
    <property type="entry name" value="ConA-like_dom_sf"/>
</dbReference>
<dbReference type="PANTHER" id="PTHR10963">
    <property type="entry name" value="GLYCOSYL HYDROLASE-RELATED"/>
    <property type="match status" value="1"/>
</dbReference>
<evidence type="ECO:0000256" key="1">
    <source>
        <dbReference type="ARBA" id="ARBA00006865"/>
    </source>
</evidence>